<accession>A0A6J2VDB0</accession>
<evidence type="ECO:0000313" key="7">
    <source>
        <dbReference type="Proteomes" id="UP000504632"/>
    </source>
</evidence>
<dbReference type="GO" id="GO:1903724">
    <property type="term" value="P:positive regulation of centriole elongation"/>
    <property type="evidence" value="ECO:0007669"/>
    <property type="project" value="TreeGrafter"/>
</dbReference>
<dbReference type="GeneID" id="115812486"/>
<feature type="region of interest" description="Disordered" evidence="5">
    <location>
        <begin position="1"/>
        <end position="23"/>
    </location>
</feature>
<feature type="compositionally biased region" description="Polar residues" evidence="5">
    <location>
        <begin position="126"/>
        <end position="139"/>
    </location>
</feature>
<sequence length="291" mass="32231">MISTNLRCPSPVPGDPDIRPAPQPVPAPVCHGTPLKCPDLDLSITLTPEHTVNRGRRQKLPGKQVRFDVSPKSRIVASSPRKAYAMDQTVVVSVTAEPNSNQKSAELRKCQYSDKAREDKGKLIQGQRTLSEQSDSSDGQVLEGAELNTTLALKAELKELEEAEFDSKKAVKEKMKTSALAKNHITAKATEGLNFPRSQHLYRALVSVTLSHDQLVSQALRDRPALTPPTRGHGSKVTEAPDLLAFYSPAELFREIPLLPGDQLPLPRPQLVPRPTHTTFDLYHRHRQWEA</sequence>
<evidence type="ECO:0000256" key="1">
    <source>
        <dbReference type="ARBA" id="ARBA00004114"/>
    </source>
</evidence>
<evidence type="ECO:0000256" key="2">
    <source>
        <dbReference type="ARBA" id="ARBA00022490"/>
    </source>
</evidence>
<keyword evidence="7" id="KW-1185">Reference proteome</keyword>
<dbReference type="InterPro" id="IPR033590">
    <property type="entry name" value="PPP1R35"/>
</dbReference>
<organism evidence="7 8">
    <name type="scientific">Chanos chanos</name>
    <name type="common">Milkfish</name>
    <name type="synonym">Mugil chanos</name>
    <dbReference type="NCBI Taxonomy" id="29144"/>
    <lineage>
        <taxon>Eukaryota</taxon>
        <taxon>Metazoa</taxon>
        <taxon>Chordata</taxon>
        <taxon>Craniata</taxon>
        <taxon>Vertebrata</taxon>
        <taxon>Euteleostomi</taxon>
        <taxon>Actinopterygii</taxon>
        <taxon>Neopterygii</taxon>
        <taxon>Teleostei</taxon>
        <taxon>Ostariophysi</taxon>
        <taxon>Gonorynchiformes</taxon>
        <taxon>Chanidae</taxon>
        <taxon>Chanos</taxon>
    </lineage>
</organism>
<evidence type="ECO:0000256" key="3">
    <source>
        <dbReference type="ARBA" id="ARBA00023212"/>
    </source>
</evidence>
<dbReference type="GO" id="GO:0045724">
    <property type="term" value="P:positive regulation of cilium assembly"/>
    <property type="evidence" value="ECO:0007669"/>
    <property type="project" value="TreeGrafter"/>
</dbReference>
<feature type="domain" description="Protein phosphatase 1 regulatory subunit 35 C-terminal" evidence="6">
    <location>
        <begin position="146"/>
        <end position="286"/>
    </location>
</feature>
<protein>
    <submittedName>
        <fullName evidence="8">Protein phosphatase 1 regulatory subunit 35</fullName>
    </submittedName>
</protein>
<keyword evidence="2" id="KW-0963">Cytoplasm</keyword>
<dbReference type="PANTHER" id="PTHR28625:SF1">
    <property type="entry name" value="PROTEIN PHOSPHATASE 1 REGULATORY SUBUNIT 35"/>
    <property type="match status" value="1"/>
</dbReference>
<dbReference type="OrthoDB" id="8942190at2759"/>
<comment type="subcellular location">
    <subcellularLocation>
        <location evidence="1">Cytoplasm</location>
        <location evidence="1">Cytoskeleton</location>
        <location evidence="1">Microtubule organizing center</location>
        <location evidence="1">Centrosome</location>
        <location evidence="1">Centriole</location>
    </subcellularLocation>
</comment>
<dbReference type="GO" id="GO:0005814">
    <property type="term" value="C:centriole"/>
    <property type="evidence" value="ECO:0007669"/>
    <property type="project" value="UniProtKB-SubCell"/>
</dbReference>
<dbReference type="Proteomes" id="UP000504632">
    <property type="component" value="Chromosome 5"/>
</dbReference>
<proteinExistence type="inferred from homology"/>
<evidence type="ECO:0000259" key="6">
    <source>
        <dbReference type="Pfam" id="PF15503"/>
    </source>
</evidence>
<evidence type="ECO:0000313" key="8">
    <source>
        <dbReference type="RefSeq" id="XP_030630825.1"/>
    </source>
</evidence>
<gene>
    <name evidence="8" type="primary">ppp1r35</name>
</gene>
<dbReference type="InParanoid" id="A0A6J2VDB0"/>
<evidence type="ECO:0000256" key="5">
    <source>
        <dbReference type="SAM" id="MobiDB-lite"/>
    </source>
</evidence>
<feature type="region of interest" description="Disordered" evidence="5">
    <location>
        <begin position="97"/>
        <end position="142"/>
    </location>
</feature>
<evidence type="ECO:0000256" key="4">
    <source>
        <dbReference type="ARBA" id="ARBA00029452"/>
    </source>
</evidence>
<keyword evidence="3" id="KW-0206">Cytoskeleton</keyword>
<comment type="similarity">
    <text evidence="4">Belongs to the PPP1R35 family.</text>
</comment>
<dbReference type="Pfam" id="PF15503">
    <property type="entry name" value="PPP1R35_C"/>
    <property type="match status" value="1"/>
</dbReference>
<dbReference type="RefSeq" id="XP_030630825.1">
    <property type="nucleotide sequence ID" value="XM_030774965.1"/>
</dbReference>
<dbReference type="AlphaFoldDB" id="A0A6J2VDB0"/>
<reference evidence="8" key="1">
    <citation type="submission" date="2025-08" db="UniProtKB">
        <authorList>
            <consortium name="RefSeq"/>
        </authorList>
    </citation>
    <scope>IDENTIFICATION</scope>
</reference>
<dbReference type="GO" id="GO:0019902">
    <property type="term" value="F:phosphatase binding"/>
    <property type="evidence" value="ECO:0007669"/>
    <property type="project" value="InterPro"/>
</dbReference>
<feature type="compositionally biased region" description="Pro residues" evidence="5">
    <location>
        <begin position="10"/>
        <end position="23"/>
    </location>
</feature>
<dbReference type="InterPro" id="IPR029135">
    <property type="entry name" value="PPP1R35_C"/>
</dbReference>
<dbReference type="FunCoup" id="A0A6J2VDB0">
    <property type="interactions" value="778"/>
</dbReference>
<feature type="compositionally biased region" description="Basic and acidic residues" evidence="5">
    <location>
        <begin position="105"/>
        <end position="122"/>
    </location>
</feature>
<dbReference type="PANTHER" id="PTHR28625">
    <property type="entry name" value="PROTEIN PHOSPHATASE 1 REGULATORY SUBUNIT 35"/>
    <property type="match status" value="1"/>
</dbReference>
<name>A0A6J2VDB0_CHACN</name>
<dbReference type="CTD" id="221908"/>